<dbReference type="Proteomes" id="UP000029738">
    <property type="component" value="Unassembled WGS sequence"/>
</dbReference>
<dbReference type="OrthoDB" id="529627at2"/>
<reference evidence="1" key="2">
    <citation type="submission" date="2019-11" db="EMBL/GenBank/DDBJ databases">
        <title>Improved Assembly of Tolypothrix boutellei genome.</title>
        <authorList>
            <person name="Sarangi A.N."/>
            <person name="Mukherjee M."/>
            <person name="Ghosh S."/>
            <person name="Singh D."/>
            <person name="Das A."/>
            <person name="Kant S."/>
            <person name="Prusty A."/>
            <person name="Tripathy S."/>
        </authorList>
    </citation>
    <scope>NUCLEOTIDE SEQUENCE</scope>
    <source>
        <strain evidence="1">VB521301</strain>
    </source>
</reference>
<dbReference type="STRING" id="1479485.DA73_0217590"/>
<evidence type="ECO:0000313" key="2">
    <source>
        <dbReference type="EMBL" id="KIE10378.1"/>
    </source>
</evidence>
<dbReference type="RefSeq" id="WP_038073039.1">
    <property type="nucleotide sequence ID" value="NZ_JHEG04000001.1"/>
</dbReference>
<name>A0A0C1R3K9_9CYAN</name>
<comment type="caution">
    <text evidence="2">The sequence shown here is derived from an EMBL/GenBank/DDBJ whole genome shotgun (WGS) entry which is preliminary data.</text>
</comment>
<protein>
    <submittedName>
        <fullName evidence="2">Uncharacterized protein</fullName>
    </submittedName>
</protein>
<accession>A0A0C1R3K9</accession>
<gene>
    <name evidence="2" type="ORF">DA73_0217590</name>
    <name evidence="1" type="ORF">DA73_0400013350</name>
</gene>
<evidence type="ECO:0000313" key="3">
    <source>
        <dbReference type="Proteomes" id="UP000029738"/>
    </source>
</evidence>
<proteinExistence type="predicted"/>
<reference evidence="2" key="1">
    <citation type="journal article" date="2015" name="Genome Announc.">
        <title>Draft Genome Sequence of Tolypothrix boutellei Strain VB521301.</title>
        <authorList>
            <person name="Chandrababunaidu M.M."/>
            <person name="Singh D."/>
            <person name="Sen D."/>
            <person name="Bhan S."/>
            <person name="Das S."/>
            <person name="Gupta A."/>
            <person name="Adhikary S.P."/>
            <person name="Tripathy S."/>
        </authorList>
    </citation>
    <scope>NUCLEOTIDE SEQUENCE</scope>
    <source>
        <strain evidence="2">VB521301</strain>
    </source>
</reference>
<dbReference type="EMBL" id="JHEG02000048">
    <property type="protein sequence ID" value="KIE10378.1"/>
    <property type="molecule type" value="Genomic_DNA"/>
</dbReference>
<organism evidence="2">
    <name type="scientific">Tolypothrix bouteillei VB521301</name>
    <dbReference type="NCBI Taxonomy" id="1479485"/>
    <lineage>
        <taxon>Bacteria</taxon>
        <taxon>Bacillati</taxon>
        <taxon>Cyanobacteriota</taxon>
        <taxon>Cyanophyceae</taxon>
        <taxon>Nostocales</taxon>
        <taxon>Tolypothrichaceae</taxon>
        <taxon>Tolypothrix</taxon>
    </lineage>
</organism>
<keyword evidence="3" id="KW-1185">Reference proteome</keyword>
<dbReference type="AlphaFoldDB" id="A0A0C1R3K9"/>
<sequence>MTHFNTLVIIPSDTNDVEAKVKELMYPYYSYLEVEPYKEYLSQNELQQEVEYLKNLPQDEIEKMASDWGVKNDDLENLAKMTLEWFDEVIDGVDEKGEYKIYTHNPQGKWDWYKFIEQESAESSEPIFYPCRVSEIPSVVPYAIITPEGQWYELGFYAGLESFVKNLKGETAMNPDQINWEQKVQEIKFRYSNYLAVALHCHD</sequence>
<evidence type="ECO:0000313" key="1">
    <source>
        <dbReference type="EMBL" id="KAF3886352.1"/>
    </source>
</evidence>
<dbReference type="EMBL" id="JHEG04000001">
    <property type="protein sequence ID" value="KAF3886352.1"/>
    <property type="molecule type" value="Genomic_DNA"/>
</dbReference>